<dbReference type="KEGG" id="vg:18479897"/>
<name>V5UQF7_9CAUD</name>
<dbReference type="Proteomes" id="UP000018806">
    <property type="component" value="Segment"/>
</dbReference>
<organism evidence="1 2">
    <name type="scientific">Mycobacterium phage Validus</name>
    <dbReference type="NCBI Taxonomy" id="1414747"/>
    <lineage>
        <taxon>Viruses</taxon>
        <taxon>Duplodnaviria</taxon>
        <taxon>Heunggongvirae</taxon>
        <taxon>Uroviricota</taxon>
        <taxon>Caudoviricetes</taxon>
        <taxon>Weiservirinae</taxon>
        <taxon>Anayavirus</taxon>
        <taxon>Anayavirus validus</taxon>
    </lineage>
</organism>
<dbReference type="RefSeq" id="YP_009002750.1">
    <property type="nucleotide sequence ID" value="NC_023498.1"/>
</dbReference>
<evidence type="ECO:0000313" key="2">
    <source>
        <dbReference type="Proteomes" id="UP000018806"/>
    </source>
</evidence>
<dbReference type="GeneID" id="18479897"/>
<proteinExistence type="predicted"/>
<keyword evidence="2" id="KW-1185">Reference proteome</keyword>
<accession>V5UQF7</accession>
<sequence length="67" mass="7118">MPPSPRWQPVQRIKITGAVGAPEGHDYLGGAAACMPARQLAQTIPVLTRIQLAGYCLHTNSAPAPRD</sequence>
<gene>
    <name evidence="1" type="primary">100</name>
    <name evidence="1" type="ORF">PBI_VALIDUS_100</name>
</gene>
<protein>
    <submittedName>
        <fullName evidence="1">Uncharacterized protein</fullName>
    </submittedName>
</protein>
<reference evidence="1 2" key="1">
    <citation type="submission" date="2013-09" db="EMBL/GenBank/DDBJ databases">
        <authorList>
            <person name="Alapati N."/>
            <person name="Amjadi S."/>
            <person name="Brashears C.B."/>
            <person name="Briell V.C."/>
            <person name="Cody B.J."/>
            <person name="Durham R.J."/>
            <person name="Griffin A.K."/>
            <person name="Henderson M.S."/>
            <person name="Interrante E.J."/>
            <person name="Killingsworth B.W."/>
            <person name="Kolar C.R."/>
            <person name="Lee T."/>
            <person name="Mundhenk S.E."/>
            <person name="Myers M.E."/>
            <person name="Olaniyan O.M."/>
            <person name="Orlando C.M."/>
            <person name="Peterson C.E."/>
            <person name="Riley B.C."/>
            <person name="Sawyer L.E."/>
            <person name="Simitzi N.J."/>
            <person name="St Cyr M.K."/>
            <person name="White R.K."/>
            <person name="Wu H."/>
            <person name="Adair T.L."/>
            <person name="Gibbon B.C."/>
            <person name="Buck G.A."/>
            <person name="Campbell R."/>
            <person name="Carvalho M.R."/>
            <person name="Duckworth R.A."/>
            <person name="Dunn T."/>
            <person name="Halpern C."/>
            <person name="Johnson A."/>
            <person name="Kiflezghi M.G."/>
            <person name="Lee V."/>
            <person name="Loviza R.A."/>
            <person name="Serrano M.G."/>
            <person name="Shah Z.V."/>
            <person name="Sharma K."/>
            <person name="Voegtly L.J."/>
            <person name="Walstead R."/>
            <person name="Wang Y.P."/>
            <person name="Bradley K.W."/>
            <person name="Clarke D.Q."/>
            <person name="Barker L.P."/>
            <person name="Bailey C."/>
            <person name="Asai D.J."/>
            <person name="Bowman C.A."/>
            <person name="Russell D.A."/>
            <person name="Pope W.H."/>
            <person name="Jacobs-Sera D."/>
            <person name="Hendrix R.W."/>
            <person name="Hatfull G.F."/>
        </authorList>
    </citation>
    <scope>NUCLEOTIDE SEQUENCE [LARGE SCALE GENOMIC DNA]</scope>
</reference>
<dbReference type="EMBL" id="KF713486">
    <property type="protein sequence ID" value="AHB79630.1"/>
    <property type="molecule type" value="Genomic_DNA"/>
</dbReference>
<evidence type="ECO:0000313" key="1">
    <source>
        <dbReference type="EMBL" id="AHB79630.1"/>
    </source>
</evidence>